<protein>
    <recommendedName>
        <fullName evidence="3">BTB domain-containing protein</fullName>
    </recommendedName>
</protein>
<dbReference type="PANTHER" id="PTHR24412">
    <property type="entry name" value="KELCH PROTEIN"/>
    <property type="match status" value="1"/>
</dbReference>
<dbReference type="Proteomes" id="UP000822476">
    <property type="component" value="Unassembled WGS sequence"/>
</dbReference>
<accession>A0A8S9YYP5</accession>
<evidence type="ECO:0000256" key="1">
    <source>
        <dbReference type="ARBA" id="ARBA00022441"/>
    </source>
</evidence>
<dbReference type="InterPro" id="IPR000210">
    <property type="entry name" value="BTB/POZ_dom"/>
</dbReference>
<evidence type="ECO:0000256" key="2">
    <source>
        <dbReference type="ARBA" id="ARBA00022737"/>
    </source>
</evidence>
<dbReference type="AlphaFoldDB" id="A0A8S9YYP5"/>
<dbReference type="PROSITE" id="PS50097">
    <property type="entry name" value="BTB"/>
    <property type="match status" value="1"/>
</dbReference>
<dbReference type="EMBL" id="JTDE01003495">
    <property type="protein sequence ID" value="KAF7255997.1"/>
    <property type="molecule type" value="Genomic_DNA"/>
</dbReference>
<evidence type="ECO:0000259" key="3">
    <source>
        <dbReference type="PROSITE" id="PS50097"/>
    </source>
</evidence>
<proteinExistence type="predicted"/>
<keyword evidence="1" id="KW-0880">Kelch repeat</keyword>
<comment type="caution">
    <text evidence="4">The sequence shown here is derived from an EMBL/GenBank/DDBJ whole genome shotgun (WGS) entry which is preliminary data.</text>
</comment>
<dbReference type="OrthoDB" id="6246789at2759"/>
<evidence type="ECO:0000313" key="4">
    <source>
        <dbReference type="EMBL" id="KAF7255997.1"/>
    </source>
</evidence>
<evidence type="ECO:0000313" key="5">
    <source>
        <dbReference type="Proteomes" id="UP000822476"/>
    </source>
</evidence>
<name>A0A8S9YYP5_9TREM</name>
<dbReference type="CDD" id="cd18186">
    <property type="entry name" value="BTB_POZ_ZBTB_KLHL-like"/>
    <property type="match status" value="1"/>
</dbReference>
<reference evidence="4" key="1">
    <citation type="submission" date="2019-07" db="EMBL/GenBank/DDBJ databases">
        <title>Annotation for the trematode Paragonimus miyazaki's.</title>
        <authorList>
            <person name="Choi Y.-J."/>
        </authorList>
    </citation>
    <scope>NUCLEOTIDE SEQUENCE</scope>
    <source>
        <strain evidence="4">Japan</strain>
    </source>
</reference>
<dbReference type="Gene3D" id="3.30.710.10">
    <property type="entry name" value="Potassium Channel Kv1.1, Chain A"/>
    <property type="match status" value="1"/>
</dbReference>
<organism evidence="4 5">
    <name type="scientific">Paragonimus skrjabini miyazakii</name>
    <dbReference type="NCBI Taxonomy" id="59628"/>
    <lineage>
        <taxon>Eukaryota</taxon>
        <taxon>Metazoa</taxon>
        <taxon>Spiralia</taxon>
        <taxon>Lophotrochozoa</taxon>
        <taxon>Platyhelminthes</taxon>
        <taxon>Trematoda</taxon>
        <taxon>Digenea</taxon>
        <taxon>Plagiorchiida</taxon>
        <taxon>Troglotremata</taxon>
        <taxon>Troglotrematidae</taxon>
        <taxon>Paragonimus</taxon>
    </lineage>
</organism>
<dbReference type="SUPFAM" id="SSF54695">
    <property type="entry name" value="POZ domain"/>
    <property type="match status" value="1"/>
</dbReference>
<sequence length="825" mass="91906">MNEEHITLVAEDRSFTVPRDVLVTHSYYFSAALASGMSESATCRFVFPDLSASCLAMFVRCACSGFAFWPDDRFHPQLLNDALEEPNCSVPSDLAEVLGLASLADYWQIPVLTDMCVARLASILNPLFEPKAINSHQKHACGIFQDYLPLWARLSKNQTSALSGMLFKFATRHPNWLLTASSSALSNTALQPMIIHLVLSILSSDLLCVSDETQVLHLSLDWIHSLVVTCDEEMVVEITQAFLDCVRPGLLTESGQRCLLEFWSSTCPQIEWQDQLSLSQFASIVRRTVVPGPFACPPNDILSTVGECYQAPRVSAPCLLSLVPSVKQSAINLWLFNLHTGKHKTCPLPDHILTQLSNNPIRLSNVDSRLYVCHPSIEFSSNTVIIFCYDPISDGSLNGFIWCLATCQAKWLPTLSLRPNEARDSPTRSSTSFSASFRSRHLGLTTRSDGVYAYSAASVQSAFCLHVFRFDFRTWTWHAFHPVLLLSDLSSSVVSFTPVDQLNCVSSDGWFYANLELIDRSNAHVVTITRRNLHQTSQLRSHFYRFRPCNSATDADRLEVELLPSAPFLIRIYKLLALHSDHEPGSLDREYLFAFGTCSRDQRATQFCFDVTARRWIEWSGALPVPSTGSSFRRPALQTNLCPELLGFRGLVCVSPTPVGSPVDTICEDDSSSRVLGGARSKAHVLFGGVHLSQSTINPTLILAGRPDHHFTEQKQSAAGIWFHQPRIVHNLAGRLDPFEPGRPRWPLSNEFARALYQADSPVCVVLANWDHVTHTSELFHFVNRHPASCTGNECRECSRTASPDIHLSAVLPCLNYVWNAGDSD</sequence>
<gene>
    <name evidence="4" type="ORF">EG68_06976</name>
</gene>
<keyword evidence="5" id="KW-1185">Reference proteome</keyword>
<feature type="domain" description="BTB" evidence="3">
    <location>
        <begin position="4"/>
        <end position="60"/>
    </location>
</feature>
<dbReference type="PANTHER" id="PTHR24412:SF489">
    <property type="entry name" value="RING FINGER DOMAIN AND KELCH REPEAT-CONTAINING PROTEIN DDB_G0271372"/>
    <property type="match status" value="1"/>
</dbReference>
<keyword evidence="2" id="KW-0677">Repeat</keyword>
<dbReference type="InterPro" id="IPR011333">
    <property type="entry name" value="SKP1/BTB/POZ_sf"/>
</dbReference>
<dbReference type="SMART" id="SM00225">
    <property type="entry name" value="BTB"/>
    <property type="match status" value="1"/>
</dbReference>